<evidence type="ECO:0000259" key="8">
    <source>
        <dbReference type="SMART" id="SM00387"/>
    </source>
</evidence>
<keyword evidence="3" id="KW-0597">Phosphoprotein</keyword>
<name>A0A6J6FEA9_9ZZZZ</name>
<keyword evidence="5" id="KW-0547">Nucleotide-binding</keyword>
<dbReference type="InterPro" id="IPR050482">
    <property type="entry name" value="Sensor_HK_TwoCompSys"/>
</dbReference>
<reference evidence="9" key="1">
    <citation type="submission" date="2020-05" db="EMBL/GenBank/DDBJ databases">
        <authorList>
            <person name="Chiriac C."/>
            <person name="Salcher M."/>
            <person name="Ghai R."/>
            <person name="Kavagutti S V."/>
        </authorList>
    </citation>
    <scope>NUCLEOTIDE SEQUENCE</scope>
</reference>
<dbReference type="GO" id="GO:0005524">
    <property type="term" value="F:ATP binding"/>
    <property type="evidence" value="ECO:0007669"/>
    <property type="project" value="UniProtKB-KW"/>
</dbReference>
<dbReference type="GO" id="GO:0016020">
    <property type="term" value="C:membrane"/>
    <property type="evidence" value="ECO:0007669"/>
    <property type="project" value="InterPro"/>
</dbReference>
<dbReference type="AlphaFoldDB" id="A0A6J6FEA9"/>
<dbReference type="EMBL" id="CAEZXT010000010">
    <property type="protein sequence ID" value="CAB4691286.1"/>
    <property type="molecule type" value="Genomic_DNA"/>
</dbReference>
<evidence type="ECO:0000256" key="7">
    <source>
        <dbReference type="ARBA" id="ARBA00022840"/>
    </source>
</evidence>
<dbReference type="EMBL" id="CAFBOE010000009">
    <property type="protein sequence ID" value="CAB4969349.1"/>
    <property type="molecule type" value="Genomic_DNA"/>
</dbReference>
<protein>
    <recommendedName>
        <fullName evidence="2">histidine kinase</fullName>
        <ecNumber evidence="2">2.7.13.3</ecNumber>
    </recommendedName>
</protein>
<evidence type="ECO:0000313" key="13">
    <source>
        <dbReference type="EMBL" id="CAB4969349.1"/>
    </source>
</evidence>
<evidence type="ECO:0000313" key="11">
    <source>
        <dbReference type="EMBL" id="CAB4776326.1"/>
    </source>
</evidence>
<evidence type="ECO:0000313" key="10">
    <source>
        <dbReference type="EMBL" id="CAB4691286.1"/>
    </source>
</evidence>
<dbReference type="EC" id="2.7.13.3" evidence="2"/>
<evidence type="ECO:0000256" key="5">
    <source>
        <dbReference type="ARBA" id="ARBA00022741"/>
    </source>
</evidence>
<evidence type="ECO:0000256" key="1">
    <source>
        <dbReference type="ARBA" id="ARBA00000085"/>
    </source>
</evidence>
<evidence type="ECO:0000256" key="6">
    <source>
        <dbReference type="ARBA" id="ARBA00022777"/>
    </source>
</evidence>
<dbReference type="InterPro" id="IPR003594">
    <property type="entry name" value="HATPase_dom"/>
</dbReference>
<dbReference type="SMART" id="SM00387">
    <property type="entry name" value="HATPase_c"/>
    <property type="match status" value="1"/>
</dbReference>
<dbReference type="GO" id="GO:0000155">
    <property type="term" value="F:phosphorelay sensor kinase activity"/>
    <property type="evidence" value="ECO:0007669"/>
    <property type="project" value="InterPro"/>
</dbReference>
<feature type="domain" description="Histidine kinase/HSP90-like ATPase" evidence="8">
    <location>
        <begin position="105"/>
        <end position="195"/>
    </location>
</feature>
<gene>
    <name evidence="9" type="ORF">UFOPK1773_00275</name>
    <name evidence="10" type="ORF">UFOPK2589_00286</name>
    <name evidence="11" type="ORF">UFOPK2931_00456</name>
    <name evidence="12" type="ORF">UFOPK3287_00332</name>
    <name evidence="13" type="ORF">UFOPK3916_00233</name>
    <name evidence="14" type="ORF">UFOPK4372_00147</name>
</gene>
<keyword evidence="7" id="KW-0067">ATP-binding</keyword>
<organism evidence="9">
    <name type="scientific">freshwater metagenome</name>
    <dbReference type="NCBI Taxonomy" id="449393"/>
    <lineage>
        <taxon>unclassified sequences</taxon>
        <taxon>metagenomes</taxon>
        <taxon>ecological metagenomes</taxon>
    </lineage>
</organism>
<keyword evidence="6" id="KW-0418">Kinase</keyword>
<evidence type="ECO:0000313" key="9">
    <source>
        <dbReference type="EMBL" id="CAB4582868.1"/>
    </source>
</evidence>
<dbReference type="Pfam" id="PF02518">
    <property type="entry name" value="HATPase_c"/>
    <property type="match status" value="1"/>
</dbReference>
<dbReference type="SUPFAM" id="SSF55874">
    <property type="entry name" value="ATPase domain of HSP90 chaperone/DNA topoisomerase II/histidine kinase"/>
    <property type="match status" value="1"/>
</dbReference>
<accession>A0A6J6FEA9</accession>
<dbReference type="Gene3D" id="1.20.5.1930">
    <property type="match status" value="1"/>
</dbReference>
<comment type="catalytic activity">
    <reaction evidence="1">
        <text>ATP + protein L-histidine = ADP + protein N-phospho-L-histidine.</text>
        <dbReference type="EC" id="2.7.13.3"/>
    </reaction>
</comment>
<evidence type="ECO:0000256" key="4">
    <source>
        <dbReference type="ARBA" id="ARBA00022679"/>
    </source>
</evidence>
<dbReference type="PANTHER" id="PTHR24421:SF10">
    <property type="entry name" value="NITRATE_NITRITE SENSOR PROTEIN NARQ"/>
    <property type="match status" value="1"/>
</dbReference>
<dbReference type="Gene3D" id="3.30.565.10">
    <property type="entry name" value="Histidine kinase-like ATPase, C-terminal domain"/>
    <property type="match status" value="1"/>
</dbReference>
<evidence type="ECO:0000313" key="12">
    <source>
        <dbReference type="EMBL" id="CAB4848525.1"/>
    </source>
</evidence>
<sequence>MTSLERIHLAQELHDGIAQDLVAIGYSLDLLLAEPDTAISVRKEIRTLRFAVTGLIEKVRDEMFDLRNAQLPPFTERVHDEARLLLARCAVELDLADCIWIEKDSRNEQLLKIVREILRNIVEHSKATRVQISMQCNQNSLHLFIQDNGIGGVSPSSYGMGLLGVFERACAIGAEIDCTSNTSGTSFTLKVSHER</sequence>
<dbReference type="GO" id="GO:0046983">
    <property type="term" value="F:protein dimerization activity"/>
    <property type="evidence" value="ECO:0007669"/>
    <property type="project" value="InterPro"/>
</dbReference>
<dbReference type="InterPro" id="IPR036890">
    <property type="entry name" value="HATPase_C_sf"/>
</dbReference>
<dbReference type="Pfam" id="PF07730">
    <property type="entry name" value="HisKA_3"/>
    <property type="match status" value="1"/>
</dbReference>
<dbReference type="EMBL" id="CAFBQZ010000005">
    <property type="protein sequence ID" value="CAB5070106.1"/>
    <property type="molecule type" value="Genomic_DNA"/>
</dbReference>
<proteinExistence type="predicted"/>
<dbReference type="CDD" id="cd16917">
    <property type="entry name" value="HATPase_UhpB-NarQ-NarX-like"/>
    <property type="match status" value="1"/>
</dbReference>
<dbReference type="EMBL" id="CAEZUA010000010">
    <property type="protein sequence ID" value="CAB4582868.1"/>
    <property type="molecule type" value="Genomic_DNA"/>
</dbReference>
<evidence type="ECO:0000313" key="14">
    <source>
        <dbReference type="EMBL" id="CAB5070106.1"/>
    </source>
</evidence>
<evidence type="ECO:0000256" key="3">
    <source>
        <dbReference type="ARBA" id="ARBA00022553"/>
    </source>
</evidence>
<dbReference type="InterPro" id="IPR011712">
    <property type="entry name" value="Sig_transdc_His_kin_sub3_dim/P"/>
</dbReference>
<dbReference type="PANTHER" id="PTHR24421">
    <property type="entry name" value="NITRATE/NITRITE SENSOR PROTEIN NARX-RELATED"/>
    <property type="match status" value="1"/>
</dbReference>
<dbReference type="EMBL" id="CAFBJH010000012">
    <property type="protein sequence ID" value="CAB4848525.1"/>
    <property type="molecule type" value="Genomic_DNA"/>
</dbReference>
<keyword evidence="4" id="KW-0808">Transferase</keyword>
<evidence type="ECO:0000256" key="2">
    <source>
        <dbReference type="ARBA" id="ARBA00012438"/>
    </source>
</evidence>
<dbReference type="EMBL" id="CAEZZZ010000015">
    <property type="protein sequence ID" value="CAB4776326.1"/>
    <property type="molecule type" value="Genomic_DNA"/>
</dbReference>